<protein>
    <submittedName>
        <fullName evidence="1">Alpha beta-hydrolase</fullName>
    </submittedName>
</protein>
<comment type="caution">
    <text evidence="1">The sequence shown here is derived from an EMBL/GenBank/DDBJ whole genome shotgun (WGS) entry which is preliminary data.</text>
</comment>
<dbReference type="EMBL" id="MU266343">
    <property type="protein sequence ID" value="KAH7929248.1"/>
    <property type="molecule type" value="Genomic_DNA"/>
</dbReference>
<gene>
    <name evidence="1" type="ORF">BV22DRAFT_1125864</name>
</gene>
<name>A0ACB8BWL0_9AGAM</name>
<organism evidence="1 2">
    <name type="scientific">Leucogyrophana mollusca</name>
    <dbReference type="NCBI Taxonomy" id="85980"/>
    <lineage>
        <taxon>Eukaryota</taxon>
        <taxon>Fungi</taxon>
        <taxon>Dikarya</taxon>
        <taxon>Basidiomycota</taxon>
        <taxon>Agaricomycotina</taxon>
        <taxon>Agaricomycetes</taxon>
        <taxon>Agaricomycetidae</taxon>
        <taxon>Boletales</taxon>
        <taxon>Boletales incertae sedis</taxon>
        <taxon>Leucogyrophana</taxon>
    </lineage>
</organism>
<accession>A0ACB8BWL0</accession>
<keyword evidence="2" id="KW-1185">Reference proteome</keyword>
<dbReference type="Proteomes" id="UP000790709">
    <property type="component" value="Unassembled WGS sequence"/>
</dbReference>
<sequence>MYIRLAILCLLKLAPLTSCWGEPGGSISGAGYDTSRVGPSNAVNVDINANETYLTKLFQDFISSYPYSSNFSDQYEDGTQVISDVYSISGTLCVPKTGEKDPGNVQYLIHGIGFDSSYWDFVVGSDEQYSYAYASAAAGIATFRYDRLGNGLSEKPKDAYNVVQQSTEVAIAIKFAEMLRDGSIGKYKKIVGVGHSYGSVQSQAVTAMAPDALDGVILTGYSANTTTLPYYLASAAPSTATLVFPGRFSPSDLPNAYLATLSPWTNQINFFYFPYYSQAANDRARMTEQPVTQGVLFTIGTNTKPATDFKGPVRVVTGDKDWIFCLNDCYAVPVGSSERNIPEFVKQLYPAASAFDTYIPANTGHALNQHYSAPETYQNMIQFAENVFQA</sequence>
<evidence type="ECO:0000313" key="1">
    <source>
        <dbReference type="EMBL" id="KAH7929248.1"/>
    </source>
</evidence>
<evidence type="ECO:0000313" key="2">
    <source>
        <dbReference type="Proteomes" id="UP000790709"/>
    </source>
</evidence>
<reference evidence="1" key="1">
    <citation type="journal article" date="2021" name="New Phytol.">
        <title>Evolutionary innovations through gain and loss of genes in the ectomycorrhizal Boletales.</title>
        <authorList>
            <person name="Wu G."/>
            <person name="Miyauchi S."/>
            <person name="Morin E."/>
            <person name="Kuo A."/>
            <person name="Drula E."/>
            <person name="Varga T."/>
            <person name="Kohler A."/>
            <person name="Feng B."/>
            <person name="Cao Y."/>
            <person name="Lipzen A."/>
            <person name="Daum C."/>
            <person name="Hundley H."/>
            <person name="Pangilinan J."/>
            <person name="Johnson J."/>
            <person name="Barry K."/>
            <person name="LaButti K."/>
            <person name="Ng V."/>
            <person name="Ahrendt S."/>
            <person name="Min B."/>
            <person name="Choi I.G."/>
            <person name="Park H."/>
            <person name="Plett J.M."/>
            <person name="Magnuson J."/>
            <person name="Spatafora J.W."/>
            <person name="Nagy L.G."/>
            <person name="Henrissat B."/>
            <person name="Grigoriev I.V."/>
            <person name="Yang Z.L."/>
            <person name="Xu J."/>
            <person name="Martin F.M."/>
        </authorList>
    </citation>
    <scope>NUCLEOTIDE SEQUENCE</scope>
    <source>
        <strain evidence="1">KUC20120723A-06</strain>
    </source>
</reference>
<proteinExistence type="predicted"/>